<keyword evidence="3" id="KW-1185">Reference proteome</keyword>
<dbReference type="Gene3D" id="3.30.750.24">
    <property type="entry name" value="STAS domain"/>
    <property type="match status" value="1"/>
</dbReference>
<dbReference type="InterPro" id="IPR036513">
    <property type="entry name" value="STAS_dom_sf"/>
</dbReference>
<sequence>MKDDKNHGGVRIDPDRAHWTMWGEVDAAVQARDSGRLAAHLRGRVDETLTVDLEQVTFIDSGGLRLLYHAAETTASPPVLVRTPTKVRDLLRLTGVDTMFVLAD</sequence>
<evidence type="ECO:0000259" key="1">
    <source>
        <dbReference type="PROSITE" id="PS50801"/>
    </source>
</evidence>
<organism evidence="2 3">
    <name type="scientific">Isoptericola chiayiensis</name>
    <dbReference type="NCBI Taxonomy" id="579446"/>
    <lineage>
        <taxon>Bacteria</taxon>
        <taxon>Bacillati</taxon>
        <taxon>Actinomycetota</taxon>
        <taxon>Actinomycetes</taxon>
        <taxon>Micrococcales</taxon>
        <taxon>Promicromonosporaceae</taxon>
        <taxon>Isoptericola</taxon>
    </lineage>
</organism>
<comment type="caution">
    <text evidence="2">The sequence shown here is derived from an EMBL/GenBank/DDBJ whole genome shotgun (WGS) entry which is preliminary data.</text>
</comment>
<dbReference type="CDD" id="cd07043">
    <property type="entry name" value="STAS_anti-anti-sigma_factors"/>
    <property type="match status" value="1"/>
</dbReference>
<gene>
    <name evidence="2" type="ORF">GCM10023216_10090</name>
</gene>
<protein>
    <recommendedName>
        <fullName evidence="1">STAS domain-containing protein</fullName>
    </recommendedName>
</protein>
<accession>A0ABP8YB12</accession>
<evidence type="ECO:0000313" key="2">
    <source>
        <dbReference type="EMBL" id="GAA4722740.1"/>
    </source>
</evidence>
<dbReference type="PROSITE" id="PS50801">
    <property type="entry name" value="STAS"/>
    <property type="match status" value="1"/>
</dbReference>
<dbReference type="RefSeq" id="WP_345293414.1">
    <property type="nucleotide sequence ID" value="NZ_BAABID010000006.1"/>
</dbReference>
<dbReference type="InterPro" id="IPR002645">
    <property type="entry name" value="STAS_dom"/>
</dbReference>
<dbReference type="SUPFAM" id="SSF52091">
    <property type="entry name" value="SpoIIaa-like"/>
    <property type="match status" value="1"/>
</dbReference>
<dbReference type="Proteomes" id="UP001500956">
    <property type="component" value="Unassembled WGS sequence"/>
</dbReference>
<dbReference type="EMBL" id="BAABID010000006">
    <property type="protein sequence ID" value="GAA4722740.1"/>
    <property type="molecule type" value="Genomic_DNA"/>
</dbReference>
<feature type="domain" description="STAS" evidence="1">
    <location>
        <begin position="47"/>
        <end position="104"/>
    </location>
</feature>
<proteinExistence type="predicted"/>
<dbReference type="InterPro" id="IPR058548">
    <property type="entry name" value="MlaB-like_STAS"/>
</dbReference>
<reference evidence="3" key="1">
    <citation type="journal article" date="2019" name="Int. J. Syst. Evol. Microbiol.">
        <title>The Global Catalogue of Microorganisms (GCM) 10K type strain sequencing project: providing services to taxonomists for standard genome sequencing and annotation.</title>
        <authorList>
            <consortium name="The Broad Institute Genomics Platform"/>
            <consortium name="The Broad Institute Genome Sequencing Center for Infectious Disease"/>
            <person name="Wu L."/>
            <person name="Ma J."/>
        </authorList>
    </citation>
    <scope>NUCLEOTIDE SEQUENCE [LARGE SCALE GENOMIC DNA]</scope>
    <source>
        <strain evidence="3">JCM 18063</strain>
    </source>
</reference>
<dbReference type="Pfam" id="PF13466">
    <property type="entry name" value="STAS_2"/>
    <property type="match status" value="1"/>
</dbReference>
<evidence type="ECO:0000313" key="3">
    <source>
        <dbReference type="Proteomes" id="UP001500956"/>
    </source>
</evidence>
<name>A0ABP8YB12_9MICO</name>